<dbReference type="InterPro" id="IPR050317">
    <property type="entry name" value="Plant_Fungal_Acyltransferase"/>
</dbReference>
<dbReference type="GO" id="GO:0044550">
    <property type="term" value="P:secondary metabolite biosynthetic process"/>
    <property type="evidence" value="ECO:0007669"/>
    <property type="project" value="TreeGrafter"/>
</dbReference>
<evidence type="ECO:0000313" key="3">
    <source>
        <dbReference type="EMBL" id="KAF2403344.1"/>
    </source>
</evidence>
<dbReference type="InterPro" id="IPR023213">
    <property type="entry name" value="CAT-like_dom_sf"/>
</dbReference>
<evidence type="ECO:0000256" key="1">
    <source>
        <dbReference type="ARBA" id="ARBA00022679"/>
    </source>
</evidence>
<dbReference type="PANTHER" id="PTHR31642:SF310">
    <property type="entry name" value="FATTY ALCOHOL:CAFFEOYL-COA ACYLTRANSFERASE"/>
    <property type="match status" value="1"/>
</dbReference>
<dbReference type="Proteomes" id="UP000799640">
    <property type="component" value="Unassembled WGS sequence"/>
</dbReference>
<accession>A0A6G1I579</accession>
<evidence type="ECO:0000259" key="2">
    <source>
        <dbReference type="Pfam" id="PF22664"/>
    </source>
</evidence>
<keyword evidence="4" id="KW-1185">Reference proteome</keyword>
<dbReference type="PANTHER" id="PTHR31642">
    <property type="entry name" value="TRICHOTHECENE 3-O-ACETYLTRANSFERASE"/>
    <property type="match status" value="1"/>
</dbReference>
<reference evidence="3" key="1">
    <citation type="journal article" date="2020" name="Stud. Mycol.">
        <title>101 Dothideomycetes genomes: a test case for predicting lifestyles and emergence of pathogens.</title>
        <authorList>
            <person name="Haridas S."/>
            <person name="Albert R."/>
            <person name="Binder M."/>
            <person name="Bloem J."/>
            <person name="Labutti K."/>
            <person name="Salamov A."/>
            <person name="Andreopoulos B."/>
            <person name="Baker S."/>
            <person name="Barry K."/>
            <person name="Bills G."/>
            <person name="Bluhm B."/>
            <person name="Cannon C."/>
            <person name="Castanera R."/>
            <person name="Culley D."/>
            <person name="Daum C."/>
            <person name="Ezra D."/>
            <person name="Gonzalez J."/>
            <person name="Henrissat B."/>
            <person name="Kuo A."/>
            <person name="Liang C."/>
            <person name="Lipzen A."/>
            <person name="Lutzoni F."/>
            <person name="Magnuson J."/>
            <person name="Mondo S."/>
            <person name="Nolan M."/>
            <person name="Ohm R."/>
            <person name="Pangilinan J."/>
            <person name="Park H.-J."/>
            <person name="Ramirez L."/>
            <person name="Alfaro M."/>
            <person name="Sun H."/>
            <person name="Tritt A."/>
            <person name="Yoshinaga Y."/>
            <person name="Zwiers L.-H."/>
            <person name="Turgeon B."/>
            <person name="Goodwin S."/>
            <person name="Spatafora J."/>
            <person name="Crous P."/>
            <person name="Grigoriev I."/>
        </authorList>
    </citation>
    <scope>NUCLEOTIDE SEQUENCE</scope>
    <source>
        <strain evidence="3">CBS 262.69</strain>
    </source>
</reference>
<gene>
    <name evidence="3" type="ORF">EJ06DRAFT_546631</name>
</gene>
<keyword evidence="1" id="KW-0808">Transferase</keyword>
<evidence type="ECO:0000313" key="4">
    <source>
        <dbReference type="Proteomes" id="UP000799640"/>
    </source>
</evidence>
<feature type="domain" description="Trichothecene 3-O-acetyltransferase-like N-terminal" evidence="2">
    <location>
        <begin position="29"/>
        <end position="179"/>
    </location>
</feature>
<name>A0A6G1I579_9PEZI</name>
<organism evidence="3 4">
    <name type="scientific">Trichodelitschia bisporula</name>
    <dbReference type="NCBI Taxonomy" id="703511"/>
    <lineage>
        <taxon>Eukaryota</taxon>
        <taxon>Fungi</taxon>
        <taxon>Dikarya</taxon>
        <taxon>Ascomycota</taxon>
        <taxon>Pezizomycotina</taxon>
        <taxon>Dothideomycetes</taxon>
        <taxon>Dothideomycetes incertae sedis</taxon>
        <taxon>Phaeotrichales</taxon>
        <taxon>Phaeotrichaceae</taxon>
        <taxon>Trichodelitschia</taxon>
    </lineage>
</organism>
<proteinExistence type="predicted"/>
<sequence>MPSTSTAKSPVTEHRIPLSPIDETIIRNYTRTVTLFPFSNQYLRSHAAERIESAFQATLTHYPYLAGTVQRQSPPGNPQRRSIHYTLPPPTVRDLDLFRVVDLSSTYPHTYPSLRAAGFPSSAFPPSTFHFFPEAPDPSSPAPILGLQVSFFTDGLALAFYSHHSVLDGTGRTTFLSRLAANLRSGRTDDPATGPPAVAAFPTPTIPAPSALPEFRIASPGEPFPASWISHPSPPPSRILTFAPATVTALKKSLNAHSTFDALTALICVSMSRARYAAFRAANPGSAEEGKADVRPRFGLVLDVRGRADPPLPKGYIGNAALYTFATGPTFDSMMSDAASARAAVAKAIRGAIEEVDGPWVSSRLAFLAAAVARGEAEHVGCGLDCAGTDIMVTSWAGFSGGEEWSIPGAGSVGAVRKPWGPVDGGVIFLPRVPGGGVEVMEEEVE</sequence>
<dbReference type="Gene3D" id="3.30.559.10">
    <property type="entry name" value="Chloramphenicol acetyltransferase-like domain"/>
    <property type="match status" value="2"/>
</dbReference>
<dbReference type="Pfam" id="PF22664">
    <property type="entry name" value="TRI-like_N"/>
    <property type="match status" value="1"/>
</dbReference>
<dbReference type="EMBL" id="ML996689">
    <property type="protein sequence ID" value="KAF2403344.1"/>
    <property type="molecule type" value="Genomic_DNA"/>
</dbReference>
<dbReference type="AlphaFoldDB" id="A0A6G1I579"/>
<protein>
    <recommendedName>
        <fullName evidence="2">Trichothecene 3-O-acetyltransferase-like N-terminal domain-containing protein</fullName>
    </recommendedName>
</protein>
<dbReference type="GO" id="GO:0016747">
    <property type="term" value="F:acyltransferase activity, transferring groups other than amino-acyl groups"/>
    <property type="evidence" value="ECO:0007669"/>
    <property type="project" value="TreeGrafter"/>
</dbReference>
<dbReference type="InterPro" id="IPR054710">
    <property type="entry name" value="Tri101-like_N"/>
</dbReference>
<dbReference type="OrthoDB" id="1862401at2759"/>